<name>A0A150H2Q1_GONPE</name>
<comment type="caution">
    <text evidence="2">The sequence shown here is derived from an EMBL/GenBank/DDBJ whole genome shotgun (WGS) entry which is preliminary data.</text>
</comment>
<evidence type="ECO:0008006" key="4">
    <source>
        <dbReference type="Google" id="ProtNLM"/>
    </source>
</evidence>
<accession>A0A150H2Q1</accession>
<organism evidence="2 3">
    <name type="scientific">Gonium pectorale</name>
    <name type="common">Green alga</name>
    <dbReference type="NCBI Taxonomy" id="33097"/>
    <lineage>
        <taxon>Eukaryota</taxon>
        <taxon>Viridiplantae</taxon>
        <taxon>Chlorophyta</taxon>
        <taxon>core chlorophytes</taxon>
        <taxon>Chlorophyceae</taxon>
        <taxon>CS clade</taxon>
        <taxon>Chlamydomonadales</taxon>
        <taxon>Volvocaceae</taxon>
        <taxon>Gonium</taxon>
    </lineage>
</organism>
<dbReference type="AlphaFoldDB" id="A0A150H2Q1"/>
<evidence type="ECO:0000313" key="2">
    <source>
        <dbReference type="EMBL" id="KXZ56304.1"/>
    </source>
</evidence>
<protein>
    <recommendedName>
        <fullName evidence="4">Bifunctional inhibitor/plant lipid transfer protein/seed storage helical domain-containing protein</fullName>
    </recommendedName>
</protein>
<gene>
    <name evidence="2" type="ORF">GPECTOR_1g268</name>
</gene>
<feature type="signal peptide" evidence="1">
    <location>
        <begin position="1"/>
        <end position="26"/>
    </location>
</feature>
<dbReference type="EMBL" id="LSYV01000002">
    <property type="protein sequence ID" value="KXZ56304.1"/>
    <property type="molecule type" value="Genomic_DNA"/>
</dbReference>
<dbReference type="Proteomes" id="UP000075714">
    <property type="component" value="Unassembled WGS sequence"/>
</dbReference>
<dbReference type="OrthoDB" id="530862at2759"/>
<proteinExistence type="predicted"/>
<reference evidence="3" key="1">
    <citation type="journal article" date="2016" name="Nat. Commun.">
        <title>The Gonium pectorale genome demonstrates co-option of cell cycle regulation during the evolution of multicellularity.</title>
        <authorList>
            <person name="Hanschen E.R."/>
            <person name="Marriage T.N."/>
            <person name="Ferris P.J."/>
            <person name="Hamaji T."/>
            <person name="Toyoda A."/>
            <person name="Fujiyama A."/>
            <person name="Neme R."/>
            <person name="Noguchi H."/>
            <person name="Minakuchi Y."/>
            <person name="Suzuki M."/>
            <person name="Kawai-Toyooka H."/>
            <person name="Smith D.R."/>
            <person name="Sparks H."/>
            <person name="Anderson J."/>
            <person name="Bakaric R."/>
            <person name="Luria V."/>
            <person name="Karger A."/>
            <person name="Kirschner M.W."/>
            <person name="Durand P.M."/>
            <person name="Michod R.E."/>
            <person name="Nozaki H."/>
            <person name="Olson B.J."/>
        </authorList>
    </citation>
    <scope>NUCLEOTIDE SEQUENCE [LARGE SCALE GENOMIC DNA]</scope>
    <source>
        <strain evidence="3">NIES-2863</strain>
    </source>
</reference>
<sequence length="102" mass="10805">MNYRRCIAAGVLALVLVALVADPASAAIPKCEAVRSTITKDPAVVAFKACAGKKPISVECCRNLIPLAQYYDCLNDPGYQKEVGDFLKGTTTLAEVQKACLG</sequence>
<keyword evidence="1" id="KW-0732">Signal</keyword>
<feature type="chain" id="PRO_5007562345" description="Bifunctional inhibitor/plant lipid transfer protein/seed storage helical domain-containing protein" evidence="1">
    <location>
        <begin position="27"/>
        <end position="102"/>
    </location>
</feature>
<evidence type="ECO:0000256" key="1">
    <source>
        <dbReference type="SAM" id="SignalP"/>
    </source>
</evidence>
<evidence type="ECO:0000313" key="3">
    <source>
        <dbReference type="Proteomes" id="UP000075714"/>
    </source>
</evidence>
<keyword evidence="3" id="KW-1185">Reference proteome</keyword>